<evidence type="ECO:0000313" key="1">
    <source>
        <dbReference type="EMBL" id="AGC67466.1"/>
    </source>
</evidence>
<name>L7VLS2_THES1</name>
<accession>L7VLS2</accession>
<gene>
    <name evidence="1" type="ordered locus">Cst_c04440</name>
</gene>
<reference evidence="1 2" key="1">
    <citation type="journal article" date="2013" name="Genome Announc.">
        <title>Complete genome sequence of Clostridium stercorarium subsp. stercorarium strain DSM 8532, a thermophilic degrader of plant cell wall fibers.</title>
        <authorList>
            <person name="Poehlein A."/>
            <person name="Zverlov V.V."/>
            <person name="Daniel R."/>
            <person name="Schwarz W.H."/>
            <person name="Liebl W."/>
        </authorList>
    </citation>
    <scope>NUCLEOTIDE SEQUENCE [LARGE SCALE GENOMIC DNA]</scope>
    <source>
        <strain evidence="2">ATCC 35414 / DSM 8532 / NCIMB 11754</strain>
    </source>
</reference>
<protein>
    <submittedName>
        <fullName evidence="1">Uncharacterized protein</fullName>
    </submittedName>
</protein>
<organism evidence="1 2">
    <name type="scientific">Thermoclostridium stercorarium (strain ATCC 35414 / DSM 8532 / NCIMB 11754)</name>
    <name type="common">Clostridium stercorarium</name>
    <dbReference type="NCBI Taxonomy" id="1121335"/>
    <lineage>
        <taxon>Bacteria</taxon>
        <taxon>Bacillati</taxon>
        <taxon>Bacillota</taxon>
        <taxon>Clostridia</taxon>
        <taxon>Eubacteriales</taxon>
        <taxon>Oscillospiraceae</taxon>
        <taxon>Thermoclostridium</taxon>
    </lineage>
</organism>
<dbReference type="EMBL" id="CP004044">
    <property type="protein sequence ID" value="AGC67466.1"/>
    <property type="molecule type" value="Genomic_DNA"/>
</dbReference>
<dbReference type="Proteomes" id="UP000011220">
    <property type="component" value="Chromosome"/>
</dbReference>
<dbReference type="KEGG" id="css:Cst_c04440"/>
<dbReference type="PATRIC" id="fig|1121335.3.peg.428"/>
<evidence type="ECO:0000313" key="2">
    <source>
        <dbReference type="Proteomes" id="UP000011220"/>
    </source>
</evidence>
<dbReference type="AlphaFoldDB" id="L7VLS2"/>
<proteinExistence type="predicted"/>
<keyword evidence="2" id="KW-1185">Reference proteome</keyword>
<sequence length="40" mass="4215">MAALAVNIIISKTIGSKSYGRIPAKGNNTQELCKIIEPNG</sequence>